<reference evidence="2 3" key="1">
    <citation type="submission" date="2016-03" db="EMBL/GenBank/DDBJ databases">
        <authorList>
            <person name="Ploux O."/>
        </authorList>
    </citation>
    <scope>NUCLEOTIDE SEQUENCE [LARGE SCALE GENOMIC DNA]</scope>
    <source>
        <strain evidence="2 3">UAMH 11012</strain>
    </source>
</reference>
<proteinExistence type="predicted"/>
<protein>
    <submittedName>
        <fullName evidence="2">Uncharacterized protein</fullName>
    </submittedName>
</protein>
<name>A0A1L7X941_9HELO</name>
<evidence type="ECO:0000256" key="1">
    <source>
        <dbReference type="SAM" id="Phobius"/>
    </source>
</evidence>
<dbReference type="EMBL" id="FJOG01000018">
    <property type="protein sequence ID" value="CZR61532.1"/>
    <property type="molecule type" value="Genomic_DNA"/>
</dbReference>
<dbReference type="Gene3D" id="1.10.1280.10">
    <property type="entry name" value="Di-copper center containing domain from catechol oxidase"/>
    <property type="match status" value="2"/>
</dbReference>
<accession>A0A1L7X941</accession>
<keyword evidence="1" id="KW-1133">Transmembrane helix</keyword>
<organism evidence="2 3">
    <name type="scientific">Phialocephala subalpina</name>
    <dbReference type="NCBI Taxonomy" id="576137"/>
    <lineage>
        <taxon>Eukaryota</taxon>
        <taxon>Fungi</taxon>
        <taxon>Dikarya</taxon>
        <taxon>Ascomycota</taxon>
        <taxon>Pezizomycotina</taxon>
        <taxon>Leotiomycetes</taxon>
        <taxon>Helotiales</taxon>
        <taxon>Mollisiaceae</taxon>
        <taxon>Phialocephala</taxon>
        <taxon>Phialocephala fortinii species complex</taxon>
    </lineage>
</organism>
<dbReference type="Proteomes" id="UP000184330">
    <property type="component" value="Unassembled WGS sequence"/>
</dbReference>
<dbReference type="OrthoDB" id="1658288at2759"/>
<dbReference type="InterPro" id="IPR008922">
    <property type="entry name" value="Di-copper_centre_dom_sf"/>
</dbReference>
<keyword evidence="1" id="KW-0812">Transmembrane</keyword>
<keyword evidence="1" id="KW-0472">Membrane</keyword>
<sequence>MNFASGTTLPLPYSIIILTQIYLSPALLLCGDVGMWGTATLPKIILGVQTGIHARTGARPARRNILDLRKDLPAWSLYIQALLAMQQTPENDLLSWFQIAGIHGRPYISWDNIEWNPSAPEEDYALTPTIPDVVNFPIVFIQTPSGQENVSNPLLYKFQQFPPNENLFPAGQSGEGCLTTYNTTVRFPVNGVPNYVVNFPIVFIQTPSGQENVSNPLLYKFQQFPPNENLFPAGQSGEGCLTTYNTTVRFPVNGVPNCESINANLGGSNLKENTSIRLSLLWHLGAVSDFIIIVLTVLGLPIPQLQQDGNRFLVHANTDRLFALWQAMNPNSFLTPEINSVSTFTNAVRANLTVNTPLTPFMKVDGTAWTSARVRELVGLGYSYSEIMDWLPNSNDELAKNVTAVVNRTYGPAAK</sequence>
<gene>
    <name evidence="2" type="ORF">PAC_11429</name>
</gene>
<keyword evidence="3" id="KW-1185">Reference proteome</keyword>
<dbReference type="STRING" id="576137.A0A1L7X941"/>
<evidence type="ECO:0000313" key="3">
    <source>
        <dbReference type="Proteomes" id="UP000184330"/>
    </source>
</evidence>
<evidence type="ECO:0000313" key="2">
    <source>
        <dbReference type="EMBL" id="CZR61532.1"/>
    </source>
</evidence>
<feature type="transmembrane region" description="Helical" evidence="1">
    <location>
        <begin position="280"/>
        <end position="302"/>
    </location>
</feature>
<dbReference type="AlphaFoldDB" id="A0A1L7X941"/>
<dbReference type="SUPFAM" id="SSF48056">
    <property type="entry name" value="Di-copper centre-containing domain"/>
    <property type="match status" value="2"/>
</dbReference>